<keyword evidence="1" id="KW-0597">Phosphoprotein</keyword>
<comment type="caution">
    <text evidence="3">The sequence shown here is derived from an EMBL/GenBank/DDBJ whole genome shotgun (WGS) entry which is preliminary data.</text>
</comment>
<proteinExistence type="predicted"/>
<protein>
    <submittedName>
        <fullName evidence="3">Response regulator</fullName>
    </submittedName>
</protein>
<dbReference type="GO" id="GO:0000160">
    <property type="term" value="P:phosphorelay signal transduction system"/>
    <property type="evidence" value="ECO:0007669"/>
    <property type="project" value="InterPro"/>
</dbReference>
<reference evidence="3 4" key="1">
    <citation type="journal article" date="2018" name="Antonie Van Leeuwenhoek">
        <title>Larkinella terrae sp. nov., isolated from soil on Jeju Island, South Korea.</title>
        <authorList>
            <person name="Ten L.N."/>
            <person name="Jeon J."/>
            <person name="Park S.J."/>
            <person name="Park S."/>
            <person name="Lee S.Y."/>
            <person name="Kim M.K."/>
            <person name="Jung H.Y."/>
        </authorList>
    </citation>
    <scope>NUCLEOTIDE SEQUENCE [LARGE SCALE GENOMIC DNA]</scope>
    <source>
        <strain evidence="3 4">KCTC 52001</strain>
    </source>
</reference>
<dbReference type="InterPro" id="IPR001789">
    <property type="entry name" value="Sig_transdc_resp-reg_receiver"/>
</dbReference>
<dbReference type="OrthoDB" id="958605at2"/>
<organism evidence="3 4">
    <name type="scientific">Larkinella terrae</name>
    <dbReference type="NCBI Taxonomy" id="2025311"/>
    <lineage>
        <taxon>Bacteria</taxon>
        <taxon>Pseudomonadati</taxon>
        <taxon>Bacteroidota</taxon>
        <taxon>Cytophagia</taxon>
        <taxon>Cytophagales</taxon>
        <taxon>Spirosomataceae</taxon>
        <taxon>Larkinella</taxon>
    </lineage>
</organism>
<evidence type="ECO:0000259" key="2">
    <source>
        <dbReference type="PROSITE" id="PS50110"/>
    </source>
</evidence>
<evidence type="ECO:0000256" key="1">
    <source>
        <dbReference type="PROSITE-ProRule" id="PRU00169"/>
    </source>
</evidence>
<feature type="modified residue" description="4-aspartylphosphate" evidence="1">
    <location>
        <position position="71"/>
    </location>
</feature>
<gene>
    <name evidence="3" type="ORF">GJJ30_01140</name>
</gene>
<dbReference type="SUPFAM" id="SSF52172">
    <property type="entry name" value="CheY-like"/>
    <property type="match status" value="1"/>
</dbReference>
<dbReference type="AlphaFoldDB" id="A0A7K0EDA8"/>
<dbReference type="PANTHER" id="PTHR44520">
    <property type="entry name" value="RESPONSE REGULATOR RCP1-RELATED"/>
    <property type="match status" value="1"/>
</dbReference>
<dbReference type="PANTHER" id="PTHR44520:SF2">
    <property type="entry name" value="RESPONSE REGULATOR RCP1"/>
    <property type="match status" value="1"/>
</dbReference>
<dbReference type="PROSITE" id="PS50110">
    <property type="entry name" value="RESPONSE_REGULATORY"/>
    <property type="match status" value="1"/>
</dbReference>
<feature type="domain" description="Response regulatory" evidence="2">
    <location>
        <begin position="14"/>
        <end position="140"/>
    </location>
</feature>
<dbReference type="Pfam" id="PF00072">
    <property type="entry name" value="Response_reg"/>
    <property type="match status" value="1"/>
</dbReference>
<dbReference type="InterPro" id="IPR011006">
    <property type="entry name" value="CheY-like_superfamily"/>
</dbReference>
<name>A0A7K0EDA8_9BACT</name>
<dbReference type="RefSeq" id="WP_154172294.1">
    <property type="nucleotide sequence ID" value="NZ_WJXZ01000001.1"/>
</dbReference>
<dbReference type="Proteomes" id="UP000441754">
    <property type="component" value="Unassembled WGS sequence"/>
</dbReference>
<dbReference type="InterPro" id="IPR052893">
    <property type="entry name" value="TCS_response_regulator"/>
</dbReference>
<evidence type="ECO:0000313" key="4">
    <source>
        <dbReference type="Proteomes" id="UP000441754"/>
    </source>
</evidence>
<accession>A0A7K0EDA8</accession>
<dbReference type="Gene3D" id="3.40.50.2300">
    <property type="match status" value="1"/>
</dbReference>
<evidence type="ECO:0000313" key="3">
    <source>
        <dbReference type="EMBL" id="MRS59880.1"/>
    </source>
</evidence>
<dbReference type="SMART" id="SM00448">
    <property type="entry name" value="REC"/>
    <property type="match status" value="1"/>
</dbReference>
<keyword evidence="4" id="KW-1185">Reference proteome</keyword>
<sequence length="156" mass="17546">MTQTTDTLPLKGANLLVVEDSHDDWILMKQAMIRAGMAVKAIWVANPQAALNHLNESLAMGIKLPIMILLDLYLPSRESGWQLLQDIKALPEPVPMIPIILLSHSSDSSDISGSYNRGISSYLVKPSDFDSWTQLFQILREYWQETVALPNLNTNW</sequence>
<dbReference type="EMBL" id="WJXZ01000001">
    <property type="protein sequence ID" value="MRS59880.1"/>
    <property type="molecule type" value="Genomic_DNA"/>
</dbReference>